<sequence length="185" mass="21660">MYDEYSLSILRALAVRGPINSHVLRRETGLEKHLIENRVRADGILTRAGLVEVVGYDENTRFSTAPKVLDLTEYAREAMQYGFLYDAEDEGPTEVVLDREQIEELSMELYRLRGRFDQLAERQSEHLEEYDLLSDFIVQELYFEVAMLRVVLEELGVSIEYMGDVYDHVESRYSEGINLREDFYQ</sequence>
<proteinExistence type="predicted"/>
<dbReference type="Proteomes" id="UP001057580">
    <property type="component" value="Chromosome"/>
</dbReference>
<dbReference type="RefSeq" id="WP_260592947.1">
    <property type="nucleotide sequence ID" value="NZ_CP104003.1"/>
</dbReference>
<dbReference type="EMBL" id="CP104003">
    <property type="protein sequence ID" value="UWM53953.1"/>
    <property type="molecule type" value="Genomic_DNA"/>
</dbReference>
<keyword evidence="2" id="KW-1185">Reference proteome</keyword>
<reference evidence="1" key="1">
    <citation type="submission" date="2022-09" db="EMBL/GenBank/DDBJ databases">
        <title>Diverse halophilic archaea isolated from saline environments.</title>
        <authorList>
            <person name="Cui H.-L."/>
        </authorList>
    </citation>
    <scope>NUCLEOTIDE SEQUENCE</scope>
    <source>
        <strain evidence="1">ZS-35-S2</strain>
    </source>
</reference>
<gene>
    <name evidence="1" type="ORF">N0B31_17730</name>
</gene>
<dbReference type="AlphaFoldDB" id="A0A9E7R1V0"/>
<evidence type="ECO:0000313" key="1">
    <source>
        <dbReference type="EMBL" id="UWM53953.1"/>
    </source>
</evidence>
<name>A0A9E7R1V0_9EURY</name>
<dbReference type="KEGG" id="ssai:N0B31_17730"/>
<accession>A0A9E7R1V0</accession>
<evidence type="ECO:0000313" key="2">
    <source>
        <dbReference type="Proteomes" id="UP001057580"/>
    </source>
</evidence>
<protein>
    <submittedName>
        <fullName evidence="1">Uncharacterized protein</fullName>
    </submittedName>
</protein>
<organism evidence="1 2">
    <name type="scientific">Salinirubellus salinus</name>
    <dbReference type="NCBI Taxonomy" id="1364945"/>
    <lineage>
        <taxon>Archaea</taxon>
        <taxon>Methanobacteriati</taxon>
        <taxon>Methanobacteriota</taxon>
        <taxon>Stenosarchaea group</taxon>
        <taxon>Halobacteria</taxon>
        <taxon>Halobacteriales</taxon>
        <taxon>Natronomonadaceae</taxon>
        <taxon>Salinirubellus</taxon>
    </lineage>
</organism>
<dbReference type="GeneID" id="74944302"/>